<dbReference type="AlphaFoldDB" id="A0A9X4RDJ8"/>
<comment type="caution">
    <text evidence="1">The sequence shown here is derived from an EMBL/GenBank/DDBJ whole genome shotgun (WGS) entry which is preliminary data.</text>
</comment>
<protein>
    <submittedName>
        <fullName evidence="1">Uncharacterized protein</fullName>
    </submittedName>
</protein>
<evidence type="ECO:0000313" key="1">
    <source>
        <dbReference type="EMBL" id="MDG3014900.1"/>
    </source>
</evidence>
<proteinExistence type="predicted"/>
<keyword evidence="2" id="KW-1185">Reference proteome</keyword>
<evidence type="ECO:0000313" key="2">
    <source>
        <dbReference type="Proteomes" id="UP001152755"/>
    </source>
</evidence>
<organism evidence="1 2">
    <name type="scientific">Speluncibacter jeojiensis</name>
    <dbReference type="NCBI Taxonomy" id="2710754"/>
    <lineage>
        <taxon>Bacteria</taxon>
        <taxon>Bacillati</taxon>
        <taxon>Actinomycetota</taxon>
        <taxon>Actinomycetes</taxon>
        <taxon>Mycobacteriales</taxon>
        <taxon>Speluncibacteraceae</taxon>
        <taxon>Speluncibacter</taxon>
    </lineage>
</organism>
<reference evidence="1" key="1">
    <citation type="submission" date="2022-08" db="EMBL/GenBank/DDBJ databases">
        <title>Genome analysis of Corynebacteriales strain.</title>
        <authorList>
            <person name="Lee S.D."/>
        </authorList>
    </citation>
    <scope>NUCLEOTIDE SEQUENCE</scope>
    <source>
        <strain evidence="1">D3-21</strain>
    </source>
</reference>
<accession>A0A9X4RDJ8</accession>
<gene>
    <name evidence="1" type="ORF">NVS88_10060</name>
</gene>
<sequence length="52" mass="5885">MVVDDAVTGWVVEHRMPVLTAVFEVIPHLGGSRPPGEPDAELRRRIQLFYLN</sequence>
<name>A0A9X4RDJ8_9ACTN</name>
<dbReference type="EMBL" id="JANRHA010000005">
    <property type="protein sequence ID" value="MDG3014900.1"/>
    <property type="molecule type" value="Genomic_DNA"/>
</dbReference>
<dbReference type="Proteomes" id="UP001152755">
    <property type="component" value="Unassembled WGS sequence"/>
</dbReference>
<dbReference type="RefSeq" id="WP_277834054.1">
    <property type="nucleotide sequence ID" value="NZ_JAAIVF010000005.1"/>
</dbReference>